<evidence type="ECO:0000256" key="1">
    <source>
        <dbReference type="SAM" id="Phobius"/>
    </source>
</evidence>
<keyword evidence="1" id="KW-1133">Transmembrane helix</keyword>
<proteinExistence type="predicted"/>
<evidence type="ECO:0000313" key="2">
    <source>
        <dbReference type="EMBL" id="UZD23374.1"/>
    </source>
</evidence>
<feature type="transmembrane region" description="Helical" evidence="1">
    <location>
        <begin position="133"/>
        <end position="152"/>
    </location>
</feature>
<keyword evidence="1" id="KW-0472">Membrane</keyword>
<dbReference type="Proteomes" id="UP001163156">
    <property type="component" value="Chromosome"/>
</dbReference>
<protein>
    <submittedName>
        <fullName evidence="2">DNA topoisomerase IV</fullName>
    </submittedName>
</protein>
<keyword evidence="1" id="KW-0812">Transmembrane</keyword>
<gene>
    <name evidence="2" type="ORF">OM944_02560</name>
</gene>
<dbReference type="EMBL" id="CP110226">
    <property type="protein sequence ID" value="UZD23374.1"/>
    <property type="molecule type" value="Genomic_DNA"/>
</dbReference>
<sequence length="161" mass="18671">MYHRFGKSFYFLSIALFVFFLLYFYAALPEKVSYSLDSGAELISRSSFFYGMIAAFIIINLAVLLPPKLLETKSNRSLSSVFPKGDNYRDYFLTWFYSFGGIINFSLAFLVFYTHALNNQEELAASEYNLFFYLIPILFAVWVVSFFIILVGKFTQVKNKS</sequence>
<feature type="transmembrane region" description="Helical" evidence="1">
    <location>
        <begin position="91"/>
        <end position="113"/>
    </location>
</feature>
<keyword evidence="3" id="KW-1185">Reference proteome</keyword>
<organism evidence="2 3">
    <name type="scientific">Algoriphagus halophytocola</name>
    <dbReference type="NCBI Taxonomy" id="2991499"/>
    <lineage>
        <taxon>Bacteria</taxon>
        <taxon>Pseudomonadati</taxon>
        <taxon>Bacteroidota</taxon>
        <taxon>Cytophagia</taxon>
        <taxon>Cytophagales</taxon>
        <taxon>Cyclobacteriaceae</taxon>
        <taxon>Algoriphagus</taxon>
    </lineage>
</organism>
<feature type="transmembrane region" description="Helical" evidence="1">
    <location>
        <begin position="9"/>
        <end position="28"/>
    </location>
</feature>
<name>A0ABY6MIS0_9BACT</name>
<accession>A0ABY6MIS0</accession>
<feature type="transmembrane region" description="Helical" evidence="1">
    <location>
        <begin position="48"/>
        <end position="70"/>
    </location>
</feature>
<evidence type="ECO:0000313" key="3">
    <source>
        <dbReference type="Proteomes" id="UP001163156"/>
    </source>
</evidence>
<dbReference type="RefSeq" id="WP_264809912.1">
    <property type="nucleotide sequence ID" value="NZ_CP110226.1"/>
</dbReference>
<reference evidence="2" key="1">
    <citation type="submission" date="2022-10" db="EMBL/GenBank/DDBJ databases">
        <title>Algoriphagus sp. a novel bacteria isolate from halophytes salicornia europaea.</title>
        <authorList>
            <person name="Peng Y."/>
            <person name="Jiang L."/>
            <person name="Lee J."/>
        </authorList>
    </citation>
    <scope>NUCLEOTIDE SEQUENCE</scope>
    <source>
        <strain evidence="2">TR-M5</strain>
    </source>
</reference>